<evidence type="ECO:0000256" key="2">
    <source>
        <dbReference type="ARBA" id="ARBA00023274"/>
    </source>
</evidence>
<dbReference type="InterPro" id="IPR036967">
    <property type="entry name" value="Ribosomal_uS11_sf"/>
</dbReference>
<gene>
    <name evidence="3" type="ORF">Q8F55_005916</name>
</gene>
<accession>A0ABR3Q3A5</accession>
<dbReference type="GeneID" id="95986959"/>
<dbReference type="EMBL" id="JBBXJM010000004">
    <property type="protein sequence ID" value="KAL1409092.1"/>
    <property type="molecule type" value="Genomic_DNA"/>
</dbReference>
<keyword evidence="2" id="KW-0687">Ribonucleoprotein</keyword>
<sequence length="219" mass="23517">MASLRLPAQLARSAVAGPSRWVQASSFATSSRVGLDFTAPVQRKNTDSRKVASNTTSQLGEVGDLTLPAAEIKEGDLVRWNPLPNDLYRNAAGIADRAPTHTLHVMSTRNNTLLTFADGLGPMFGTISGGTDKVFRKGPRQSYEAAHQAALKTITKINAIARALREQRADRMFIQVAYRGMEGVGREAVHSALSGADGIEIRPLIIRRGGRVGCSCSFA</sequence>
<evidence type="ECO:0000256" key="1">
    <source>
        <dbReference type="ARBA" id="ARBA00022980"/>
    </source>
</evidence>
<dbReference type="SUPFAM" id="SSF53137">
    <property type="entry name" value="Translational machinery components"/>
    <property type="match status" value="1"/>
</dbReference>
<dbReference type="Proteomes" id="UP001565368">
    <property type="component" value="Unassembled WGS sequence"/>
</dbReference>
<name>A0ABR3Q3A5_9TREE</name>
<evidence type="ECO:0000313" key="3">
    <source>
        <dbReference type="EMBL" id="KAL1409092.1"/>
    </source>
</evidence>
<comment type="caution">
    <text evidence="3">The sequence shown here is derived from an EMBL/GenBank/DDBJ whole genome shotgun (WGS) entry which is preliminary data.</text>
</comment>
<keyword evidence="4" id="KW-1185">Reference proteome</keyword>
<dbReference type="Gene3D" id="3.30.420.80">
    <property type="entry name" value="Ribosomal protein S11"/>
    <property type="match status" value="1"/>
</dbReference>
<evidence type="ECO:0000313" key="4">
    <source>
        <dbReference type="Proteomes" id="UP001565368"/>
    </source>
</evidence>
<organism evidence="3 4">
    <name type="scientific">Vanrija albida</name>
    <dbReference type="NCBI Taxonomy" id="181172"/>
    <lineage>
        <taxon>Eukaryota</taxon>
        <taxon>Fungi</taxon>
        <taxon>Dikarya</taxon>
        <taxon>Basidiomycota</taxon>
        <taxon>Agaricomycotina</taxon>
        <taxon>Tremellomycetes</taxon>
        <taxon>Trichosporonales</taxon>
        <taxon>Trichosporonaceae</taxon>
        <taxon>Vanrija</taxon>
    </lineage>
</organism>
<keyword evidence="1" id="KW-0689">Ribosomal protein</keyword>
<dbReference type="RefSeq" id="XP_069209036.1">
    <property type="nucleotide sequence ID" value="XM_069354394.1"/>
</dbReference>
<protein>
    <submittedName>
        <fullName evidence="3">Uncharacterized protein</fullName>
    </submittedName>
</protein>
<proteinExistence type="predicted"/>
<reference evidence="3 4" key="1">
    <citation type="submission" date="2023-08" db="EMBL/GenBank/DDBJ databases">
        <title>Annotated Genome Sequence of Vanrija albida AlHP1.</title>
        <authorList>
            <person name="Herzog R."/>
        </authorList>
    </citation>
    <scope>NUCLEOTIDE SEQUENCE [LARGE SCALE GENOMIC DNA]</scope>
    <source>
        <strain evidence="3 4">AlHP1</strain>
    </source>
</reference>